<feature type="short sequence motif" description="GXGXXG" evidence="4">
    <location>
        <begin position="41"/>
        <end position="46"/>
    </location>
</feature>
<dbReference type="PROSITE" id="PS51635">
    <property type="entry name" value="PNPLA"/>
    <property type="match status" value="1"/>
</dbReference>
<dbReference type="InterPro" id="IPR016035">
    <property type="entry name" value="Acyl_Trfase/lysoPLipase"/>
</dbReference>
<feature type="short sequence motif" description="GXSXG" evidence="4">
    <location>
        <begin position="68"/>
        <end position="72"/>
    </location>
</feature>
<evidence type="ECO:0000256" key="4">
    <source>
        <dbReference type="PROSITE-ProRule" id="PRU01161"/>
    </source>
</evidence>
<keyword evidence="5" id="KW-1133">Transmembrane helix</keyword>
<feature type="transmembrane region" description="Helical" evidence="5">
    <location>
        <begin position="20"/>
        <end position="39"/>
    </location>
</feature>
<sequence>MLLSLYESRQREVFAVKRSVLILLLIPVVLFSGSVGLVLSGGGAKGAYEIGAWKALIDLGIEIGGVYGTSVGSLNAAAVAQGDFEKALEVWRNISEDSVMRLTESQRKLIEACGGSDDWSVEELYQGAVDVINRGIDVTPLKNLLSSVISEEAVRGSSVDFGLVTFDLTDARPEMLFIEDIPQGLLIDYIMASANFPGFQTVVIDGKAFIDGGIYSNQPVEMAIERGFKEVILVDIGRVALRDRIGKIKALFTGTNLIHIRPRVMYGSTLDFDAEKTKLQIEEGYLDTLAAFGLVKGEYTYIFENRDVFREMFDSLPPEKRAEAIRIINDRQEWDDHDRFYSELLVSLENIIKGDDPMIAVVDRLASMMKIPSLSLYSIEELLEAIKLSYSANGFEGDLNSLVPYERMLEFVLFLYDNAEVPSPPPQFERFKSSFMILDGVEE</sequence>
<evidence type="ECO:0000313" key="8">
    <source>
        <dbReference type="Proteomes" id="UP000054092"/>
    </source>
</evidence>
<keyword evidence="5" id="KW-0472">Membrane</keyword>
<reference evidence="8" key="1">
    <citation type="journal article" date="2015" name="MBio">
        <title>Genome-Resolved Metagenomic Analysis Reveals Roles for Candidate Phyla and Other Microbial Community Members in Biogeochemical Transformations in Oil Reservoirs.</title>
        <authorList>
            <person name="Hu P."/>
            <person name="Tom L."/>
            <person name="Singh A."/>
            <person name="Thomas B.C."/>
            <person name="Baker B.J."/>
            <person name="Piceno Y.M."/>
            <person name="Andersen G.L."/>
            <person name="Banfield J.F."/>
        </authorList>
    </citation>
    <scope>NUCLEOTIDE SEQUENCE [LARGE SCALE GENOMIC DNA]</scope>
</reference>
<gene>
    <name evidence="7" type="ORF">XD94_0690</name>
</gene>
<keyword evidence="3 4" id="KW-0443">Lipid metabolism</keyword>
<evidence type="ECO:0000313" key="7">
    <source>
        <dbReference type="EMBL" id="KUK80930.1"/>
    </source>
</evidence>
<evidence type="ECO:0000256" key="5">
    <source>
        <dbReference type="SAM" id="Phobius"/>
    </source>
</evidence>
<evidence type="ECO:0000256" key="3">
    <source>
        <dbReference type="ARBA" id="ARBA00023098"/>
    </source>
</evidence>
<feature type="active site" description="Nucleophile" evidence="4">
    <location>
        <position position="70"/>
    </location>
</feature>
<feature type="domain" description="PNPLA" evidence="6">
    <location>
        <begin position="37"/>
        <end position="224"/>
    </location>
</feature>
<comment type="caution">
    <text evidence="7">The sequence shown here is derived from an EMBL/GenBank/DDBJ whole genome shotgun (WGS) entry which is preliminary data.</text>
</comment>
<accession>A0A101HQ03</accession>
<dbReference type="GO" id="GO:0016787">
    <property type="term" value="F:hydrolase activity"/>
    <property type="evidence" value="ECO:0007669"/>
    <property type="project" value="UniProtKB-UniRule"/>
</dbReference>
<dbReference type="AlphaFoldDB" id="A0A101HQ03"/>
<dbReference type="GO" id="GO:0016042">
    <property type="term" value="P:lipid catabolic process"/>
    <property type="evidence" value="ECO:0007669"/>
    <property type="project" value="UniProtKB-UniRule"/>
</dbReference>
<dbReference type="PANTHER" id="PTHR14226:SF29">
    <property type="entry name" value="NEUROPATHY TARGET ESTERASE SWS"/>
    <property type="match status" value="1"/>
</dbReference>
<keyword evidence="1 4" id="KW-0378">Hydrolase</keyword>
<dbReference type="EMBL" id="LGGP01000096">
    <property type="protein sequence ID" value="KUK80930.1"/>
    <property type="molecule type" value="Genomic_DNA"/>
</dbReference>
<dbReference type="Gene3D" id="3.40.1090.10">
    <property type="entry name" value="Cytosolic phospholipase A2 catalytic domain"/>
    <property type="match status" value="2"/>
</dbReference>
<keyword evidence="2 4" id="KW-0442">Lipid degradation</keyword>
<dbReference type="InterPro" id="IPR050301">
    <property type="entry name" value="NTE"/>
</dbReference>
<dbReference type="Proteomes" id="UP000054092">
    <property type="component" value="Unassembled WGS sequence"/>
</dbReference>
<dbReference type="CDD" id="cd07209">
    <property type="entry name" value="Pat_hypo_Ecoli_Z1214_like"/>
    <property type="match status" value="1"/>
</dbReference>
<dbReference type="SUPFAM" id="SSF52151">
    <property type="entry name" value="FabD/lysophospholipase-like"/>
    <property type="match status" value="1"/>
</dbReference>
<organism evidence="7 8">
    <name type="scientific">Mesotoga prima</name>
    <dbReference type="NCBI Taxonomy" id="1184387"/>
    <lineage>
        <taxon>Bacteria</taxon>
        <taxon>Thermotogati</taxon>
        <taxon>Thermotogota</taxon>
        <taxon>Thermotogae</taxon>
        <taxon>Kosmotogales</taxon>
        <taxon>Kosmotogaceae</taxon>
        <taxon>Mesotoga</taxon>
    </lineage>
</organism>
<feature type="active site" description="Proton acceptor" evidence="4">
    <location>
        <position position="211"/>
    </location>
</feature>
<dbReference type="PANTHER" id="PTHR14226">
    <property type="entry name" value="NEUROPATHY TARGET ESTERASE/SWISS CHEESE D.MELANOGASTER"/>
    <property type="match status" value="1"/>
</dbReference>
<dbReference type="InterPro" id="IPR002641">
    <property type="entry name" value="PNPLA_dom"/>
</dbReference>
<evidence type="ECO:0000259" key="6">
    <source>
        <dbReference type="PROSITE" id="PS51635"/>
    </source>
</evidence>
<dbReference type="Pfam" id="PF01734">
    <property type="entry name" value="Patatin"/>
    <property type="match status" value="1"/>
</dbReference>
<keyword evidence="5" id="KW-0812">Transmembrane</keyword>
<evidence type="ECO:0000256" key="2">
    <source>
        <dbReference type="ARBA" id="ARBA00022963"/>
    </source>
</evidence>
<dbReference type="PATRIC" id="fig|1184387.3.peg.1072"/>
<protein>
    <submittedName>
        <fullName evidence="7">Patatin</fullName>
    </submittedName>
</protein>
<proteinExistence type="predicted"/>
<name>A0A101HQ03_9BACT</name>
<evidence type="ECO:0000256" key="1">
    <source>
        <dbReference type="ARBA" id="ARBA00022801"/>
    </source>
</evidence>
<feature type="short sequence motif" description="DGA/G" evidence="4">
    <location>
        <begin position="211"/>
        <end position="213"/>
    </location>
</feature>